<reference evidence="2 3" key="1">
    <citation type="submission" date="2016-10" db="EMBL/GenBank/DDBJ databases">
        <authorList>
            <person name="de Groot N.N."/>
        </authorList>
    </citation>
    <scope>NUCLEOTIDE SEQUENCE [LARGE SCALE GENOMIC DNA]</scope>
    <source>
        <strain evidence="2 3">CGMCC 4.5681</strain>
    </source>
</reference>
<evidence type="ECO:0000313" key="2">
    <source>
        <dbReference type="EMBL" id="SDL13072.1"/>
    </source>
</evidence>
<organism evidence="2 3">
    <name type="scientific">Nonomuraea maritima</name>
    <dbReference type="NCBI Taxonomy" id="683260"/>
    <lineage>
        <taxon>Bacteria</taxon>
        <taxon>Bacillati</taxon>
        <taxon>Actinomycetota</taxon>
        <taxon>Actinomycetes</taxon>
        <taxon>Streptosporangiales</taxon>
        <taxon>Streptosporangiaceae</taxon>
        <taxon>Nonomuraea</taxon>
    </lineage>
</organism>
<sequence length="98" mass="10329">MSQSPELPSEVRKAFARFVARAWADEAVRQDYARDPRLALSQGGVDWPDDLPVPDLPARPDKSLDLESLESSAGGALGTIGTVSCPTGCFAGGQSQSP</sequence>
<gene>
    <name evidence="2" type="ORF">SAMN05421874_11671</name>
</gene>
<dbReference type="SUPFAM" id="SSF56209">
    <property type="entry name" value="Nitrile hydratase alpha chain"/>
    <property type="match status" value="1"/>
</dbReference>
<dbReference type="GO" id="GO:0003824">
    <property type="term" value="F:catalytic activity"/>
    <property type="evidence" value="ECO:0007669"/>
    <property type="project" value="InterPro"/>
</dbReference>
<dbReference type="EMBL" id="FNFB01000016">
    <property type="protein sequence ID" value="SDL13072.1"/>
    <property type="molecule type" value="Genomic_DNA"/>
</dbReference>
<proteinExistence type="predicted"/>
<name>A0A1G9HJM6_9ACTN</name>
<evidence type="ECO:0000313" key="3">
    <source>
        <dbReference type="Proteomes" id="UP000198683"/>
    </source>
</evidence>
<dbReference type="RefSeq" id="WP_090769229.1">
    <property type="nucleotide sequence ID" value="NZ_FNFB01000016.1"/>
</dbReference>
<dbReference type="AlphaFoldDB" id="A0A1G9HJM6"/>
<feature type="region of interest" description="Disordered" evidence="1">
    <location>
        <begin position="41"/>
        <end position="62"/>
    </location>
</feature>
<keyword evidence="3" id="KW-1185">Reference proteome</keyword>
<accession>A0A1G9HJM6</accession>
<dbReference type="STRING" id="683260.SAMN05421874_11671"/>
<dbReference type="Proteomes" id="UP000198683">
    <property type="component" value="Unassembled WGS sequence"/>
</dbReference>
<protein>
    <submittedName>
        <fullName evidence="2">Uncharacterized protein</fullName>
    </submittedName>
</protein>
<dbReference type="InterPro" id="IPR036648">
    <property type="entry name" value="CN_Hdrase_a/SCN_Hdrase_g_sf"/>
</dbReference>
<dbReference type="GO" id="GO:0046914">
    <property type="term" value="F:transition metal ion binding"/>
    <property type="evidence" value="ECO:0007669"/>
    <property type="project" value="InterPro"/>
</dbReference>
<evidence type="ECO:0000256" key="1">
    <source>
        <dbReference type="SAM" id="MobiDB-lite"/>
    </source>
</evidence>